<keyword evidence="6" id="KW-0687">Ribonucleoprotein</keyword>
<comment type="subcellular location">
    <subcellularLocation>
        <location evidence="1">Mitochondrion</location>
    </subcellularLocation>
</comment>
<dbReference type="GO" id="GO:0003735">
    <property type="term" value="F:structural constituent of ribosome"/>
    <property type="evidence" value="ECO:0007669"/>
    <property type="project" value="TreeGrafter"/>
</dbReference>
<dbReference type="GO" id="GO:0032543">
    <property type="term" value="P:mitochondrial translation"/>
    <property type="evidence" value="ECO:0007669"/>
    <property type="project" value="InterPro"/>
</dbReference>
<evidence type="ECO:0000313" key="10">
    <source>
        <dbReference type="Proteomes" id="UP001303473"/>
    </source>
</evidence>
<dbReference type="PANTHER" id="PTHR12810">
    <property type="entry name" value="MITOCHONDRIAL 28S RIBOSOMAL PROTEIN S29"/>
    <property type="match status" value="1"/>
</dbReference>
<dbReference type="EMBL" id="MU853807">
    <property type="protein sequence ID" value="KAK3939682.1"/>
    <property type="molecule type" value="Genomic_DNA"/>
</dbReference>
<comment type="caution">
    <text evidence="9">The sequence shown here is derived from an EMBL/GenBank/DDBJ whole genome shotgun (WGS) entry which is preliminary data.</text>
</comment>
<dbReference type="Pfam" id="PF10236">
    <property type="entry name" value="DAP3"/>
    <property type="match status" value="1"/>
</dbReference>
<protein>
    <recommendedName>
        <fullName evidence="7">Small ribosomal subunit protein mS29</fullName>
    </recommendedName>
</protein>
<comment type="similarity">
    <text evidence="2">Belongs to the mitochondrion-specific ribosomal protein mS29 family.</text>
</comment>
<evidence type="ECO:0000256" key="5">
    <source>
        <dbReference type="ARBA" id="ARBA00023128"/>
    </source>
</evidence>
<reference evidence="10" key="1">
    <citation type="journal article" date="2023" name="Mol. Phylogenet. Evol.">
        <title>Genome-scale phylogeny and comparative genomics of the fungal order Sordariales.</title>
        <authorList>
            <person name="Hensen N."/>
            <person name="Bonometti L."/>
            <person name="Westerberg I."/>
            <person name="Brannstrom I.O."/>
            <person name="Guillou S."/>
            <person name="Cros-Aarteil S."/>
            <person name="Calhoun S."/>
            <person name="Haridas S."/>
            <person name="Kuo A."/>
            <person name="Mondo S."/>
            <person name="Pangilinan J."/>
            <person name="Riley R."/>
            <person name="LaButti K."/>
            <person name="Andreopoulos B."/>
            <person name="Lipzen A."/>
            <person name="Chen C."/>
            <person name="Yan M."/>
            <person name="Daum C."/>
            <person name="Ng V."/>
            <person name="Clum A."/>
            <person name="Steindorff A."/>
            <person name="Ohm R.A."/>
            <person name="Martin F."/>
            <person name="Silar P."/>
            <person name="Natvig D.O."/>
            <person name="Lalanne C."/>
            <person name="Gautier V."/>
            <person name="Ament-Velasquez S.L."/>
            <person name="Kruys A."/>
            <person name="Hutchinson M.I."/>
            <person name="Powell A.J."/>
            <person name="Barry K."/>
            <person name="Miller A.N."/>
            <person name="Grigoriev I.V."/>
            <person name="Debuchy R."/>
            <person name="Gladieux P."/>
            <person name="Hiltunen Thoren M."/>
            <person name="Johannesson H."/>
        </authorList>
    </citation>
    <scope>NUCLEOTIDE SEQUENCE [LARGE SCALE GENOMIC DNA]</scope>
    <source>
        <strain evidence="10">CBS 340.73</strain>
    </source>
</reference>
<dbReference type="InterPro" id="IPR019368">
    <property type="entry name" value="Ribosomal_mS29"/>
</dbReference>
<dbReference type="PANTHER" id="PTHR12810:SF0">
    <property type="entry name" value="SMALL RIBOSOMAL SUBUNIT PROTEIN MS29"/>
    <property type="match status" value="1"/>
</dbReference>
<evidence type="ECO:0000256" key="3">
    <source>
        <dbReference type="ARBA" id="ARBA00022946"/>
    </source>
</evidence>
<dbReference type="PIRSF" id="PIRSF036996">
    <property type="entry name" value="RSM23"/>
    <property type="match status" value="1"/>
</dbReference>
<keyword evidence="4" id="KW-0689">Ribosomal protein</keyword>
<dbReference type="InterPro" id="IPR017082">
    <property type="entry name" value="Ribosomal_mS29_fun"/>
</dbReference>
<dbReference type="Proteomes" id="UP001303473">
    <property type="component" value="Unassembled WGS sequence"/>
</dbReference>
<accession>A0AAN6N5P9</accession>
<evidence type="ECO:0000256" key="4">
    <source>
        <dbReference type="ARBA" id="ARBA00022980"/>
    </source>
</evidence>
<gene>
    <name evidence="9" type="ORF">QBC46DRAFT_387295</name>
</gene>
<keyword evidence="10" id="KW-1185">Reference proteome</keyword>
<evidence type="ECO:0000256" key="1">
    <source>
        <dbReference type="ARBA" id="ARBA00004173"/>
    </source>
</evidence>
<feature type="compositionally biased region" description="Basic and acidic residues" evidence="8">
    <location>
        <begin position="72"/>
        <end position="85"/>
    </location>
</feature>
<evidence type="ECO:0000256" key="7">
    <source>
        <dbReference type="ARBA" id="ARBA00035140"/>
    </source>
</evidence>
<proteinExistence type="inferred from homology"/>
<evidence type="ECO:0000256" key="8">
    <source>
        <dbReference type="SAM" id="MobiDB-lite"/>
    </source>
</evidence>
<feature type="region of interest" description="Disordered" evidence="8">
    <location>
        <begin position="36"/>
        <end position="85"/>
    </location>
</feature>
<organism evidence="9 10">
    <name type="scientific">Diplogelasinospora grovesii</name>
    <dbReference type="NCBI Taxonomy" id="303347"/>
    <lineage>
        <taxon>Eukaryota</taxon>
        <taxon>Fungi</taxon>
        <taxon>Dikarya</taxon>
        <taxon>Ascomycota</taxon>
        <taxon>Pezizomycotina</taxon>
        <taxon>Sordariomycetes</taxon>
        <taxon>Sordariomycetidae</taxon>
        <taxon>Sordariales</taxon>
        <taxon>Diplogelasinosporaceae</taxon>
        <taxon>Diplogelasinospora</taxon>
    </lineage>
</organism>
<name>A0AAN6N5P9_9PEZI</name>
<evidence type="ECO:0000313" key="9">
    <source>
        <dbReference type="EMBL" id="KAK3939682.1"/>
    </source>
</evidence>
<evidence type="ECO:0000256" key="2">
    <source>
        <dbReference type="ARBA" id="ARBA00009863"/>
    </source>
</evidence>
<keyword evidence="3" id="KW-0809">Transit peptide</keyword>
<evidence type="ECO:0000256" key="6">
    <source>
        <dbReference type="ARBA" id="ARBA00023274"/>
    </source>
</evidence>
<sequence>MATPNCLRCLLVRPSVAARLPAARQMITAAAPFSTTANSRAAGGPQQGKGKKAPKPPVKGKQMNLSAFKKKRDVDKSKPPLPGERKAYRKRILLSNNNALPVPGLQDVNAESMLQTSNSGKVLSLPDAVVDQLRAVEAFKPTQCWGVFRKPSMLVRAETVELMQKMQKAADSQQALRLVVTGDRITGKSMLLLQAMTHAYLNDWVVINVPEAQELTTACTEYAPIPNNPTQYMQQNYVLKMIQAIRKANEKLFSRLTTVHQHPDLPQHVPVSSPLLQLANSAKEADGAWAVFHALWQELTTKGYGRPPILFALDGVAHIMKMSDYRSPAFEQIHSFDLALVRLFADCLGGNVQLPNGGAVLASTSRNNSPRTPSLELALLQREAEQNKTEVPKKDPFFRGYDERVDAVLKSVQVLRLDRVSKAEARAVMEYWAASGVLRATVDEATVSEKWTLGGNGVLGEMERAALLTMRL</sequence>
<dbReference type="GO" id="GO:0005763">
    <property type="term" value="C:mitochondrial small ribosomal subunit"/>
    <property type="evidence" value="ECO:0007669"/>
    <property type="project" value="InterPro"/>
</dbReference>
<dbReference type="AlphaFoldDB" id="A0AAN6N5P9"/>
<keyword evidence="5" id="KW-0496">Mitochondrion</keyword>